<reference evidence="2 3" key="1">
    <citation type="submission" date="2023-05" db="EMBL/GenBank/DDBJ databases">
        <title>Novel species of genus Flectobacillus isolated from stream in China.</title>
        <authorList>
            <person name="Lu H."/>
        </authorList>
    </citation>
    <scope>NUCLEOTIDE SEQUENCE [LARGE SCALE GENOMIC DNA]</scope>
    <source>
        <strain evidence="2 3">KCTC 42575</strain>
    </source>
</reference>
<gene>
    <name evidence="2" type="ORF">QM524_05885</name>
</gene>
<dbReference type="EMBL" id="JASHIF010000004">
    <property type="protein sequence ID" value="MDI9858729.1"/>
    <property type="molecule type" value="Genomic_DNA"/>
</dbReference>
<keyword evidence="3" id="KW-1185">Reference proteome</keyword>
<evidence type="ECO:0000313" key="2">
    <source>
        <dbReference type="EMBL" id="MDI9858729.1"/>
    </source>
</evidence>
<organism evidence="2 3">
    <name type="scientific">Flectobacillus roseus</name>
    <dbReference type="NCBI Taxonomy" id="502259"/>
    <lineage>
        <taxon>Bacteria</taxon>
        <taxon>Pseudomonadati</taxon>
        <taxon>Bacteroidota</taxon>
        <taxon>Cytophagia</taxon>
        <taxon>Cytophagales</taxon>
        <taxon>Flectobacillaceae</taxon>
        <taxon>Flectobacillus</taxon>
    </lineage>
</organism>
<dbReference type="Gene3D" id="3.20.20.370">
    <property type="entry name" value="Glycoside hydrolase/deacetylase"/>
    <property type="match status" value="1"/>
</dbReference>
<dbReference type="RefSeq" id="WP_283343866.1">
    <property type="nucleotide sequence ID" value="NZ_JASHIF010000004.1"/>
</dbReference>
<name>A0ABT6Y5K6_9BACT</name>
<evidence type="ECO:0000313" key="3">
    <source>
        <dbReference type="Proteomes" id="UP001236507"/>
    </source>
</evidence>
<protein>
    <submittedName>
        <fullName evidence="2">Polysaccharide deacetylase family protein</fullName>
    </submittedName>
</protein>
<comment type="caution">
    <text evidence="2">The sequence shown here is derived from an EMBL/GenBank/DDBJ whole genome shotgun (WGS) entry which is preliminary data.</text>
</comment>
<sequence>MIFIRQKRGIIALLVALSMSSLWLFRSFLFPQNMPKAGIALSFDDRFIKEWYLLRPLFRKYNAHVTFYLTQPDSLSAEEWNMLGALSKDGHEIACHGAIHTQSIPFVWRNSIREYFEVEIFPALNTMKKHGFTPTTFAHPGGSQFWWLDQKLYQYFNLLRDVSLKKRKLGNWVFERKIDEINEIYFRPNQSKSVSALMIDNGNELSEKEILDVLKKAKSTQSAVMLFGHKPLFQSAKTGQEYGFEVEFLTYILSESAKLGLKTYTMAELSQFNKP</sequence>
<accession>A0ABT6Y5K6</accession>
<dbReference type="Pfam" id="PF01522">
    <property type="entry name" value="Polysacc_deac_1"/>
    <property type="match status" value="1"/>
</dbReference>
<dbReference type="Proteomes" id="UP001236507">
    <property type="component" value="Unassembled WGS sequence"/>
</dbReference>
<dbReference type="SUPFAM" id="SSF88713">
    <property type="entry name" value="Glycoside hydrolase/deacetylase"/>
    <property type="match status" value="1"/>
</dbReference>
<feature type="domain" description="NodB homology" evidence="1">
    <location>
        <begin position="33"/>
        <end position="143"/>
    </location>
</feature>
<dbReference type="InterPro" id="IPR002509">
    <property type="entry name" value="NODB_dom"/>
</dbReference>
<evidence type="ECO:0000259" key="1">
    <source>
        <dbReference type="Pfam" id="PF01522"/>
    </source>
</evidence>
<proteinExistence type="predicted"/>
<dbReference type="InterPro" id="IPR011330">
    <property type="entry name" value="Glyco_hydro/deAcase_b/a-brl"/>
</dbReference>